<keyword evidence="4" id="KW-1185">Reference proteome</keyword>
<gene>
    <name evidence="3" type="ORF">SAMN05421803_101423</name>
</gene>
<dbReference type="PANTHER" id="PTHR35525:SF3">
    <property type="entry name" value="BLL6575 PROTEIN"/>
    <property type="match status" value="1"/>
</dbReference>
<organism evidence="3 4">
    <name type="scientific">Nocardiopsis flavescens</name>
    <dbReference type="NCBI Taxonomy" id="758803"/>
    <lineage>
        <taxon>Bacteria</taxon>
        <taxon>Bacillati</taxon>
        <taxon>Actinomycetota</taxon>
        <taxon>Actinomycetes</taxon>
        <taxon>Streptosporangiales</taxon>
        <taxon>Nocardiopsidaceae</taxon>
        <taxon>Nocardiopsis</taxon>
    </lineage>
</organism>
<proteinExistence type="predicted"/>
<feature type="region of interest" description="Disordered" evidence="1">
    <location>
        <begin position="159"/>
        <end position="187"/>
    </location>
</feature>
<dbReference type="InterPro" id="IPR023286">
    <property type="entry name" value="ABATE_dom_sf"/>
</dbReference>
<dbReference type="Proteomes" id="UP000184452">
    <property type="component" value="Unassembled WGS sequence"/>
</dbReference>
<dbReference type="InterPro" id="IPR010852">
    <property type="entry name" value="ABATE"/>
</dbReference>
<evidence type="ECO:0000313" key="3">
    <source>
        <dbReference type="EMBL" id="SHI50428.1"/>
    </source>
</evidence>
<dbReference type="Pfam" id="PF07336">
    <property type="entry name" value="ABATE"/>
    <property type="match status" value="1"/>
</dbReference>
<name>A0A1M6BPE7_9ACTN</name>
<reference evidence="3 4" key="1">
    <citation type="submission" date="2016-11" db="EMBL/GenBank/DDBJ databases">
        <authorList>
            <person name="Jaros S."/>
            <person name="Januszkiewicz K."/>
            <person name="Wedrychowicz H."/>
        </authorList>
    </citation>
    <scope>NUCLEOTIDE SEQUENCE [LARGE SCALE GENOMIC DNA]</scope>
    <source>
        <strain evidence="3 4">CGMCC 4.5723</strain>
    </source>
</reference>
<dbReference type="RefSeq" id="WP_073374311.1">
    <property type="nucleotide sequence ID" value="NZ_FQZK01000001.1"/>
</dbReference>
<dbReference type="Pfam" id="PF11706">
    <property type="entry name" value="zf-CGNR"/>
    <property type="match status" value="1"/>
</dbReference>
<dbReference type="PANTHER" id="PTHR35525">
    <property type="entry name" value="BLL6575 PROTEIN"/>
    <property type="match status" value="1"/>
</dbReference>
<dbReference type="AlphaFoldDB" id="A0A1M6BPE7"/>
<dbReference type="OrthoDB" id="3531194at2"/>
<protein>
    <submittedName>
        <fullName evidence="3">Putative stress-induced transcription regulator</fullName>
    </submittedName>
</protein>
<evidence type="ECO:0000256" key="1">
    <source>
        <dbReference type="SAM" id="MobiDB-lite"/>
    </source>
</evidence>
<sequence length="187" mass="20195">MHINPYGQDPVGLAVDLVNRPPHDAADLARRCAAVGFVLDREVGDDDLARVRSFLERWTGVVDAADPPARAALLNPLLTESASAPRLTDHTGDGWHLHYRPDGLPAHRQIAVLVAVGTALHLTGRGMDRLGRCAARDCARVYADFSRNGRQRYCSPPCGNRDAVRRHRARVKGSGAPPGRTARSSAG</sequence>
<evidence type="ECO:0000259" key="2">
    <source>
        <dbReference type="Pfam" id="PF11706"/>
    </source>
</evidence>
<dbReference type="STRING" id="758803.SAMN05421803_101423"/>
<dbReference type="SUPFAM" id="SSF160904">
    <property type="entry name" value="Jann2411-like"/>
    <property type="match status" value="1"/>
</dbReference>
<dbReference type="InterPro" id="IPR021005">
    <property type="entry name" value="Znf_CGNR"/>
</dbReference>
<accession>A0A1M6BPE7</accession>
<dbReference type="EMBL" id="FQZK01000001">
    <property type="protein sequence ID" value="SHI50428.1"/>
    <property type="molecule type" value="Genomic_DNA"/>
</dbReference>
<evidence type="ECO:0000313" key="4">
    <source>
        <dbReference type="Proteomes" id="UP000184452"/>
    </source>
</evidence>
<feature type="domain" description="Zinc finger CGNR" evidence="2">
    <location>
        <begin position="129"/>
        <end position="170"/>
    </location>
</feature>
<dbReference type="Gene3D" id="1.10.3300.10">
    <property type="entry name" value="Jann2411-like domain"/>
    <property type="match status" value="1"/>
</dbReference>